<keyword evidence="3" id="KW-1185">Reference proteome</keyword>
<feature type="signal peptide" evidence="1">
    <location>
        <begin position="1"/>
        <end position="29"/>
    </location>
</feature>
<dbReference type="PANTHER" id="PTHR34387:SF1">
    <property type="entry name" value="PERIPLASMIC IMMUNOGENIC PROTEIN"/>
    <property type="match status" value="1"/>
</dbReference>
<dbReference type="AlphaFoldDB" id="A0A7W8AKV1"/>
<reference evidence="2 3" key="1">
    <citation type="submission" date="2020-08" db="EMBL/GenBank/DDBJ databases">
        <title>Genomic Encyclopedia of Type Strains, Phase IV (KMG-IV): sequencing the most valuable type-strain genomes for metagenomic binning, comparative biology and taxonomic classification.</title>
        <authorList>
            <person name="Goeker M."/>
        </authorList>
    </citation>
    <scope>NUCLEOTIDE SEQUENCE [LARGE SCALE GENOMIC DNA]</scope>
    <source>
        <strain evidence="2 3">DSM 25620</strain>
    </source>
</reference>
<dbReference type="GO" id="GO:0006974">
    <property type="term" value="P:DNA damage response"/>
    <property type="evidence" value="ECO:0007669"/>
    <property type="project" value="TreeGrafter"/>
</dbReference>
<accession>A0A7W8AKV1</accession>
<dbReference type="Gene3D" id="3.30.70.2970">
    <property type="entry name" value="Protein of unknown function (DUF541), domain 2"/>
    <property type="match status" value="1"/>
</dbReference>
<name>A0A7W8AKV1_9HYPH</name>
<keyword evidence="1" id="KW-0732">Signal</keyword>
<gene>
    <name evidence="2" type="ORF">HNQ68_001462</name>
</gene>
<dbReference type="Proteomes" id="UP000531231">
    <property type="component" value="Unassembled WGS sequence"/>
</dbReference>
<feature type="chain" id="PRO_5031278359" description="SIMPL domain-containing protein" evidence="1">
    <location>
        <begin position="30"/>
        <end position="253"/>
    </location>
</feature>
<dbReference type="InterPro" id="IPR007497">
    <property type="entry name" value="SIMPL/DUF541"/>
</dbReference>
<organism evidence="2 3">
    <name type="scientific">Pseudochrobactrum saccharolyticum</name>
    <dbReference type="NCBI Taxonomy" id="354352"/>
    <lineage>
        <taxon>Bacteria</taxon>
        <taxon>Pseudomonadati</taxon>
        <taxon>Pseudomonadota</taxon>
        <taxon>Alphaproteobacteria</taxon>
        <taxon>Hyphomicrobiales</taxon>
        <taxon>Brucellaceae</taxon>
        <taxon>Pseudochrobactrum</taxon>
    </lineage>
</organism>
<evidence type="ECO:0008006" key="4">
    <source>
        <dbReference type="Google" id="ProtNLM"/>
    </source>
</evidence>
<dbReference type="InterPro" id="IPR052022">
    <property type="entry name" value="26kDa_periplasmic_antigen"/>
</dbReference>
<comment type="caution">
    <text evidence="2">The sequence shown here is derived from an EMBL/GenBank/DDBJ whole genome shotgun (WGS) entry which is preliminary data.</text>
</comment>
<sequence length="253" mass="27318">MTHRKTAALFASAFLAVSFASALSQPAFAQEKNVSEKQQAFIVITGEGEAQAAPDMAILDLTVLREAKTAREAMTDNNKAMSQVLAAMKEAGIEDRDLQTSGVNIQPTYTYPSDKNGLKAPKIIGYNVTNGLTVRVRDLDKVGDLLDKSIDLGVNQSGGLRFVNDDPSKVLMDARKKAMENAMEKAKVLTETAGAKLGRVLEITEYGNNPRPMPMARTKMVAMAQEAMADSVPVSAGENSYNVNVTVKFEITQ</sequence>
<dbReference type="RefSeq" id="WP_022711796.1">
    <property type="nucleotide sequence ID" value="NZ_JACHIL010000002.1"/>
</dbReference>
<evidence type="ECO:0000313" key="2">
    <source>
        <dbReference type="EMBL" id="MBB5090938.1"/>
    </source>
</evidence>
<dbReference type="Gene3D" id="3.30.110.170">
    <property type="entry name" value="Protein of unknown function (DUF541), domain 1"/>
    <property type="match status" value="1"/>
</dbReference>
<dbReference type="EMBL" id="JACHIL010000002">
    <property type="protein sequence ID" value="MBB5090938.1"/>
    <property type="molecule type" value="Genomic_DNA"/>
</dbReference>
<evidence type="ECO:0000256" key="1">
    <source>
        <dbReference type="SAM" id="SignalP"/>
    </source>
</evidence>
<dbReference type="PANTHER" id="PTHR34387">
    <property type="entry name" value="SLR1258 PROTEIN"/>
    <property type="match status" value="1"/>
</dbReference>
<evidence type="ECO:0000313" key="3">
    <source>
        <dbReference type="Proteomes" id="UP000531231"/>
    </source>
</evidence>
<dbReference type="Pfam" id="PF04402">
    <property type="entry name" value="SIMPL"/>
    <property type="match status" value="1"/>
</dbReference>
<proteinExistence type="predicted"/>
<protein>
    <recommendedName>
        <fullName evidence="4">SIMPL domain-containing protein</fullName>
    </recommendedName>
</protein>